<protein>
    <submittedName>
        <fullName evidence="1">Uncharacterized protein</fullName>
    </submittedName>
</protein>
<gene>
    <name evidence="1" type="ORF">O181_002423</name>
</gene>
<evidence type="ECO:0000313" key="1">
    <source>
        <dbReference type="EMBL" id="MBW0462708.1"/>
    </source>
</evidence>
<comment type="caution">
    <text evidence="1">The sequence shown here is derived from an EMBL/GenBank/DDBJ whole genome shotgun (WGS) entry which is preliminary data.</text>
</comment>
<reference evidence="1" key="1">
    <citation type="submission" date="2021-03" db="EMBL/GenBank/DDBJ databases">
        <title>Draft genome sequence of rust myrtle Austropuccinia psidii MF-1, a brazilian biotype.</title>
        <authorList>
            <person name="Quecine M.C."/>
            <person name="Pachon D.M.R."/>
            <person name="Bonatelli M.L."/>
            <person name="Correr F.H."/>
            <person name="Franceschini L.M."/>
            <person name="Leite T.F."/>
            <person name="Margarido G.R.A."/>
            <person name="Almeida C.A."/>
            <person name="Ferrarezi J.A."/>
            <person name="Labate C.A."/>
        </authorList>
    </citation>
    <scope>NUCLEOTIDE SEQUENCE</scope>
    <source>
        <strain evidence="1">MF-1</strain>
    </source>
</reference>
<sequence>MFKRTKAAALAFESMCSYSVIMIGQFESSRELTTHLLASPIESRMPPVKCGTEEHNHRCLSTKKMSQRAL</sequence>
<accession>A0A9Q3BCG4</accession>
<dbReference type="Proteomes" id="UP000765509">
    <property type="component" value="Unassembled WGS sequence"/>
</dbReference>
<organism evidence="1 2">
    <name type="scientific">Austropuccinia psidii MF-1</name>
    <dbReference type="NCBI Taxonomy" id="1389203"/>
    <lineage>
        <taxon>Eukaryota</taxon>
        <taxon>Fungi</taxon>
        <taxon>Dikarya</taxon>
        <taxon>Basidiomycota</taxon>
        <taxon>Pucciniomycotina</taxon>
        <taxon>Pucciniomycetes</taxon>
        <taxon>Pucciniales</taxon>
        <taxon>Sphaerophragmiaceae</taxon>
        <taxon>Austropuccinia</taxon>
    </lineage>
</organism>
<dbReference type="AlphaFoldDB" id="A0A9Q3BCG4"/>
<proteinExistence type="predicted"/>
<dbReference type="EMBL" id="AVOT02000401">
    <property type="protein sequence ID" value="MBW0462708.1"/>
    <property type="molecule type" value="Genomic_DNA"/>
</dbReference>
<name>A0A9Q3BCG4_9BASI</name>
<evidence type="ECO:0000313" key="2">
    <source>
        <dbReference type="Proteomes" id="UP000765509"/>
    </source>
</evidence>
<keyword evidence="2" id="KW-1185">Reference proteome</keyword>